<dbReference type="AlphaFoldDB" id="A0A5C5Z5V7"/>
<dbReference type="OrthoDB" id="9923441at2"/>
<name>A0A5C5Z5V7_9BACT</name>
<sequence>MNRYSAKLTRLTHRHPHGFTLLEVLVGLMLMALLVVSSLTALSRYRSILALASRQRQAIQVADDLLARWLDSSTGLPGADSGRIPQHPTMGWNTRVVSQRMVCGVPTEIIRLNVWEQTGNQTEPRVLSSIEFVRSVTFTGANL</sequence>
<keyword evidence="1" id="KW-1133">Transmembrane helix</keyword>
<evidence type="ECO:0000313" key="2">
    <source>
        <dbReference type="EMBL" id="TWT82575.1"/>
    </source>
</evidence>
<dbReference type="EMBL" id="SJPJ01000001">
    <property type="protein sequence ID" value="TWT82575.1"/>
    <property type="molecule type" value="Genomic_DNA"/>
</dbReference>
<keyword evidence="1" id="KW-0812">Transmembrane</keyword>
<keyword evidence="3" id="KW-1185">Reference proteome</keyword>
<evidence type="ECO:0000313" key="3">
    <source>
        <dbReference type="Proteomes" id="UP000315010"/>
    </source>
</evidence>
<dbReference type="PROSITE" id="PS00409">
    <property type="entry name" value="PROKAR_NTER_METHYL"/>
    <property type="match status" value="1"/>
</dbReference>
<dbReference type="Pfam" id="PF07963">
    <property type="entry name" value="N_methyl"/>
    <property type="match status" value="1"/>
</dbReference>
<dbReference type="RefSeq" id="WP_146399156.1">
    <property type="nucleotide sequence ID" value="NZ_SJPJ01000001.1"/>
</dbReference>
<keyword evidence="1" id="KW-0472">Membrane</keyword>
<protein>
    <submittedName>
        <fullName evidence="2">Uncharacterized protein</fullName>
    </submittedName>
</protein>
<dbReference type="Proteomes" id="UP000315010">
    <property type="component" value="Unassembled WGS sequence"/>
</dbReference>
<dbReference type="NCBIfam" id="TIGR02532">
    <property type="entry name" value="IV_pilin_GFxxxE"/>
    <property type="match status" value="1"/>
</dbReference>
<organism evidence="2 3">
    <name type="scientific">Novipirellula herctigrandis</name>
    <dbReference type="NCBI Taxonomy" id="2527986"/>
    <lineage>
        <taxon>Bacteria</taxon>
        <taxon>Pseudomonadati</taxon>
        <taxon>Planctomycetota</taxon>
        <taxon>Planctomycetia</taxon>
        <taxon>Pirellulales</taxon>
        <taxon>Pirellulaceae</taxon>
        <taxon>Novipirellula</taxon>
    </lineage>
</organism>
<feature type="transmembrane region" description="Helical" evidence="1">
    <location>
        <begin position="21"/>
        <end position="42"/>
    </location>
</feature>
<accession>A0A5C5Z5V7</accession>
<proteinExistence type="predicted"/>
<dbReference type="InterPro" id="IPR012902">
    <property type="entry name" value="N_methyl_site"/>
</dbReference>
<reference evidence="2 3" key="1">
    <citation type="submission" date="2019-02" db="EMBL/GenBank/DDBJ databases">
        <title>Deep-cultivation of Planctomycetes and their phenomic and genomic characterization uncovers novel biology.</title>
        <authorList>
            <person name="Wiegand S."/>
            <person name="Jogler M."/>
            <person name="Boedeker C."/>
            <person name="Pinto D."/>
            <person name="Vollmers J."/>
            <person name="Rivas-Marin E."/>
            <person name="Kohn T."/>
            <person name="Peeters S.H."/>
            <person name="Heuer A."/>
            <person name="Rast P."/>
            <person name="Oberbeckmann S."/>
            <person name="Bunk B."/>
            <person name="Jeske O."/>
            <person name="Meyerdierks A."/>
            <person name="Storesund J.E."/>
            <person name="Kallscheuer N."/>
            <person name="Luecker S."/>
            <person name="Lage O.M."/>
            <person name="Pohl T."/>
            <person name="Merkel B.J."/>
            <person name="Hornburger P."/>
            <person name="Mueller R.-W."/>
            <person name="Bruemmer F."/>
            <person name="Labrenz M."/>
            <person name="Spormann A.M."/>
            <person name="Op Den Camp H."/>
            <person name="Overmann J."/>
            <person name="Amann R."/>
            <person name="Jetten M.S.M."/>
            <person name="Mascher T."/>
            <person name="Medema M.H."/>
            <person name="Devos D.P."/>
            <person name="Kaster A.-K."/>
            <person name="Ovreas L."/>
            <person name="Rohde M."/>
            <person name="Galperin M.Y."/>
            <person name="Jogler C."/>
        </authorList>
    </citation>
    <scope>NUCLEOTIDE SEQUENCE [LARGE SCALE GENOMIC DNA]</scope>
    <source>
        <strain evidence="2 3">CA13</strain>
    </source>
</reference>
<evidence type="ECO:0000256" key="1">
    <source>
        <dbReference type="SAM" id="Phobius"/>
    </source>
</evidence>
<gene>
    <name evidence="2" type="ORF">CA13_40380</name>
</gene>
<comment type="caution">
    <text evidence="2">The sequence shown here is derived from an EMBL/GenBank/DDBJ whole genome shotgun (WGS) entry which is preliminary data.</text>
</comment>